<comment type="similarity">
    <text evidence="2">Belongs to the peptidase S26 family. IMP2 subfamily.</text>
</comment>
<evidence type="ECO:0000256" key="6">
    <source>
        <dbReference type="ARBA" id="ARBA00022692"/>
    </source>
</evidence>
<dbReference type="PANTHER" id="PTHR46041:SF2">
    <property type="entry name" value="MITOCHONDRIAL INNER MEMBRANE PROTEASE SUBUNIT 2"/>
    <property type="match status" value="1"/>
</dbReference>
<dbReference type="Gene3D" id="2.10.109.10">
    <property type="entry name" value="Umud Fragment, subunit A"/>
    <property type="match status" value="2"/>
</dbReference>
<keyword evidence="11" id="KW-0472">Membrane</keyword>
<keyword evidence="5" id="KW-0645">Protease</keyword>
<dbReference type="InterPro" id="IPR000223">
    <property type="entry name" value="Pept_S26A_signal_pept_1"/>
</dbReference>
<dbReference type="InterPro" id="IPR019533">
    <property type="entry name" value="Peptidase_S26"/>
</dbReference>
<evidence type="ECO:0000256" key="5">
    <source>
        <dbReference type="ARBA" id="ARBA00022670"/>
    </source>
</evidence>
<evidence type="ECO:0000256" key="8">
    <source>
        <dbReference type="ARBA" id="ARBA00022801"/>
    </source>
</evidence>
<evidence type="ECO:0000256" key="2">
    <source>
        <dbReference type="ARBA" id="ARBA00007066"/>
    </source>
</evidence>
<dbReference type="CDD" id="cd06530">
    <property type="entry name" value="S26_SPase_I"/>
    <property type="match status" value="1"/>
</dbReference>
<reference evidence="13 14" key="1">
    <citation type="journal article" date="2015" name="Genome Biol.">
        <title>Comparative genomics of Steinernema reveals deeply conserved gene regulatory networks.</title>
        <authorList>
            <person name="Dillman A.R."/>
            <person name="Macchietto M."/>
            <person name="Porter C.F."/>
            <person name="Rogers A."/>
            <person name="Williams B."/>
            <person name="Antoshechkin I."/>
            <person name="Lee M.M."/>
            <person name="Goodwin Z."/>
            <person name="Lu X."/>
            <person name="Lewis E.E."/>
            <person name="Goodrich-Blair H."/>
            <person name="Stock S.P."/>
            <person name="Adams B.J."/>
            <person name="Sternberg P.W."/>
            <person name="Mortazavi A."/>
        </authorList>
    </citation>
    <scope>NUCLEOTIDE SEQUENCE [LARGE SCALE GENOMIC DNA]</scope>
    <source>
        <strain evidence="13 14">ALL</strain>
    </source>
</reference>
<protein>
    <recommendedName>
        <fullName evidence="4">Mitochondrial inner membrane protease subunit 2</fullName>
    </recommendedName>
</protein>
<dbReference type="Proteomes" id="UP000298663">
    <property type="component" value="Unassembled WGS sequence"/>
</dbReference>
<feature type="domain" description="Peptidase S26" evidence="12">
    <location>
        <begin position="262"/>
        <end position="297"/>
    </location>
</feature>
<evidence type="ECO:0000256" key="10">
    <source>
        <dbReference type="ARBA" id="ARBA00023128"/>
    </source>
</evidence>
<dbReference type="GO" id="GO:0042720">
    <property type="term" value="C:mitochondrial inner membrane peptidase complex"/>
    <property type="evidence" value="ECO:0007669"/>
    <property type="project" value="InterPro"/>
</dbReference>
<evidence type="ECO:0000256" key="4">
    <source>
        <dbReference type="ARBA" id="ARBA00013650"/>
    </source>
</evidence>
<dbReference type="GO" id="GO:0006627">
    <property type="term" value="P:protein processing involved in protein targeting to mitochondrion"/>
    <property type="evidence" value="ECO:0007669"/>
    <property type="project" value="InterPro"/>
</dbReference>
<evidence type="ECO:0000256" key="1">
    <source>
        <dbReference type="ARBA" id="ARBA00004434"/>
    </source>
</evidence>
<keyword evidence="9" id="KW-1133">Transmembrane helix</keyword>
<evidence type="ECO:0000256" key="3">
    <source>
        <dbReference type="ARBA" id="ARBA00011805"/>
    </source>
</evidence>
<dbReference type="InterPro" id="IPR036286">
    <property type="entry name" value="LexA/Signal_pep-like_sf"/>
</dbReference>
<dbReference type="PRINTS" id="PR00727">
    <property type="entry name" value="LEADERPTASE"/>
</dbReference>
<evidence type="ECO:0000313" key="13">
    <source>
        <dbReference type="EMBL" id="TKR76719.1"/>
    </source>
</evidence>
<name>A0A4U5N2S5_STECR</name>
<evidence type="ECO:0000256" key="9">
    <source>
        <dbReference type="ARBA" id="ARBA00022989"/>
    </source>
</evidence>
<dbReference type="GO" id="GO:0006465">
    <property type="term" value="P:signal peptide processing"/>
    <property type="evidence" value="ECO:0007669"/>
    <property type="project" value="InterPro"/>
</dbReference>
<comment type="caution">
    <text evidence="13">The sequence shown here is derived from an EMBL/GenBank/DDBJ whole genome shotgun (WGS) entry which is preliminary data.</text>
</comment>
<dbReference type="EMBL" id="AZBU02000005">
    <property type="protein sequence ID" value="TKR76719.1"/>
    <property type="molecule type" value="Genomic_DNA"/>
</dbReference>
<proteinExistence type="inferred from homology"/>
<dbReference type="PANTHER" id="PTHR46041">
    <property type="entry name" value="MITOCHONDRIAL INNER MEMBRANE PROTEASE SUBUNIT 2"/>
    <property type="match status" value="1"/>
</dbReference>
<comment type="subunit">
    <text evidence="3">Heterodimer of 2 subunits, IMMPL1 and IMMPL2.</text>
</comment>
<reference evidence="13 14" key="2">
    <citation type="journal article" date="2019" name="G3 (Bethesda)">
        <title>Hybrid Assembly of the Genome of the Entomopathogenic Nematode Steinernema carpocapsae Identifies the X-Chromosome.</title>
        <authorList>
            <person name="Serra L."/>
            <person name="Macchietto M."/>
            <person name="Macias-Munoz A."/>
            <person name="McGill C.J."/>
            <person name="Rodriguez I.M."/>
            <person name="Rodriguez B."/>
            <person name="Murad R."/>
            <person name="Mortazavi A."/>
        </authorList>
    </citation>
    <scope>NUCLEOTIDE SEQUENCE [LARGE SCALE GENOMIC DNA]</scope>
    <source>
        <strain evidence="13 14">ALL</strain>
    </source>
</reference>
<dbReference type="InterPro" id="IPR037730">
    <property type="entry name" value="IMP2"/>
</dbReference>
<keyword evidence="6" id="KW-0812">Transmembrane</keyword>
<dbReference type="SUPFAM" id="SSF51306">
    <property type="entry name" value="LexA/Signal peptidase"/>
    <property type="match status" value="2"/>
</dbReference>
<dbReference type="OrthoDB" id="308440at2759"/>
<gene>
    <name evidence="13" type="ORF">L596_017823</name>
</gene>
<evidence type="ECO:0000313" key="14">
    <source>
        <dbReference type="Proteomes" id="UP000298663"/>
    </source>
</evidence>
<dbReference type="GO" id="GO:0004252">
    <property type="term" value="F:serine-type endopeptidase activity"/>
    <property type="evidence" value="ECO:0007669"/>
    <property type="project" value="InterPro"/>
</dbReference>
<organism evidence="13 14">
    <name type="scientific">Steinernema carpocapsae</name>
    <name type="common">Entomopathogenic nematode</name>
    <dbReference type="NCBI Taxonomy" id="34508"/>
    <lineage>
        <taxon>Eukaryota</taxon>
        <taxon>Metazoa</taxon>
        <taxon>Ecdysozoa</taxon>
        <taxon>Nematoda</taxon>
        <taxon>Chromadorea</taxon>
        <taxon>Rhabditida</taxon>
        <taxon>Tylenchina</taxon>
        <taxon>Panagrolaimomorpha</taxon>
        <taxon>Strongyloidoidea</taxon>
        <taxon>Steinernematidae</taxon>
        <taxon>Steinernema</taxon>
    </lineage>
</organism>
<sequence length="380" mass="42785">MRKLKNEGEMYREDGEVGLMLVKVNAGLDNFWRGMLEKLPTGMKWIQFRLSDQFKVKRGLPITFTRDKIEKSGEKTTLFEFSRIAGLAGDVIFNDRKKRIESVPKNCVFVVGDFPESVDSRDFGAVEIRRIEYTVVCTHLKESSMLKAEISKPQHFVADFGQIQKSFEARKTFVNWRSLVEVSKTLKYDSGDLKIDIGPGMRPTLPESGTEFRVVEANENVKRGTIVVFSLDFVDENGSKKEILGLSRVVGLAGESIYNDRAQKHERIPKNHVFLLGDNRSKAVDSRDFGPLKLENLRFAVEGTSKPEEKRAAALELEDRVNKNGLILTVPRGSKASRAQKEASGKASWKEPLGGEVKPCNSFVWCQKRSFAAVLKNSAC</sequence>
<evidence type="ECO:0000256" key="11">
    <source>
        <dbReference type="ARBA" id="ARBA00023136"/>
    </source>
</evidence>
<keyword evidence="14" id="KW-1185">Reference proteome</keyword>
<dbReference type="AlphaFoldDB" id="A0A4U5N2S5"/>
<evidence type="ECO:0000259" key="12">
    <source>
        <dbReference type="Pfam" id="PF10502"/>
    </source>
</evidence>
<dbReference type="STRING" id="34508.A0A4U5N2S5"/>
<dbReference type="Pfam" id="PF10502">
    <property type="entry name" value="Peptidase_S26"/>
    <property type="match status" value="1"/>
</dbReference>
<keyword evidence="7" id="KW-0999">Mitochondrion inner membrane</keyword>
<comment type="subcellular location">
    <subcellularLocation>
        <location evidence="1">Mitochondrion inner membrane</location>
        <topology evidence="1">Single-pass membrane protein</topology>
    </subcellularLocation>
</comment>
<accession>A0A4U5N2S5</accession>
<keyword evidence="10" id="KW-0496">Mitochondrion</keyword>
<keyword evidence="8" id="KW-0378">Hydrolase</keyword>
<evidence type="ECO:0000256" key="7">
    <source>
        <dbReference type="ARBA" id="ARBA00022792"/>
    </source>
</evidence>